<protein>
    <submittedName>
        <fullName evidence="3">Microcystin degradation protein MlrC</fullName>
    </submittedName>
</protein>
<dbReference type="EMBL" id="QJJQ01000004">
    <property type="protein sequence ID" value="PXW87893.1"/>
    <property type="molecule type" value="Genomic_DNA"/>
</dbReference>
<evidence type="ECO:0000313" key="4">
    <source>
        <dbReference type="Proteomes" id="UP000247978"/>
    </source>
</evidence>
<keyword evidence="4" id="KW-1185">Reference proteome</keyword>
<evidence type="ECO:0000313" key="3">
    <source>
        <dbReference type="EMBL" id="PXW87893.1"/>
    </source>
</evidence>
<reference evidence="3 4" key="1">
    <citation type="submission" date="2018-05" db="EMBL/GenBank/DDBJ databases">
        <title>Genomic Encyclopedia of Type Strains, Phase IV (KMG-IV): sequencing the most valuable type-strain genomes for metagenomic binning, comparative biology and taxonomic classification.</title>
        <authorList>
            <person name="Goeker M."/>
        </authorList>
    </citation>
    <scope>NUCLEOTIDE SEQUENCE [LARGE SCALE GENOMIC DNA]</scope>
    <source>
        <strain evidence="3 4">DSM 28556</strain>
    </source>
</reference>
<accession>A0A2V3W0Q0</accession>
<dbReference type="Pfam" id="PF07364">
    <property type="entry name" value="DUF1485"/>
    <property type="match status" value="1"/>
</dbReference>
<feature type="domain" description="Microcystin LR degradation protein MlrC N-terminal" evidence="2">
    <location>
        <begin position="3"/>
        <end position="292"/>
    </location>
</feature>
<dbReference type="OrthoDB" id="9815420at2"/>
<dbReference type="PIRSF" id="PIRSF012702">
    <property type="entry name" value="UCP012702"/>
    <property type="match status" value="1"/>
</dbReference>
<feature type="domain" description="Microcystin LR degradation protein MlrC C-terminal" evidence="1">
    <location>
        <begin position="303"/>
        <end position="480"/>
    </location>
</feature>
<organism evidence="3 4">
    <name type="scientific">Pseudogracilibacillus auburnensis</name>
    <dbReference type="NCBI Taxonomy" id="1494959"/>
    <lineage>
        <taxon>Bacteria</taxon>
        <taxon>Bacillati</taxon>
        <taxon>Bacillota</taxon>
        <taxon>Bacilli</taxon>
        <taxon>Bacillales</taxon>
        <taxon>Bacillaceae</taxon>
        <taxon>Pseudogracilibacillus</taxon>
    </lineage>
</organism>
<dbReference type="InterPro" id="IPR009197">
    <property type="entry name" value="MlrC"/>
</dbReference>
<dbReference type="InterPro" id="IPR015995">
    <property type="entry name" value="MlrC_N"/>
</dbReference>
<dbReference type="Proteomes" id="UP000247978">
    <property type="component" value="Unassembled WGS sequence"/>
</dbReference>
<name>A0A2V3W0Q0_9BACI</name>
<dbReference type="Pfam" id="PF07171">
    <property type="entry name" value="MlrC_C"/>
    <property type="match status" value="1"/>
</dbReference>
<evidence type="ECO:0000259" key="2">
    <source>
        <dbReference type="Pfam" id="PF07364"/>
    </source>
</evidence>
<comment type="caution">
    <text evidence="3">The sequence shown here is derived from an EMBL/GenBank/DDBJ whole genome shotgun (WGS) entry which is preliminary data.</text>
</comment>
<proteinExistence type="predicted"/>
<dbReference type="InterPro" id="IPR010799">
    <property type="entry name" value="MlrC_C"/>
</dbReference>
<dbReference type="AlphaFoldDB" id="A0A2V3W0Q0"/>
<dbReference type="RefSeq" id="WP_110394725.1">
    <property type="nucleotide sequence ID" value="NZ_QJJQ01000004.1"/>
</dbReference>
<gene>
    <name evidence="3" type="ORF">DFR56_10441</name>
</gene>
<evidence type="ECO:0000259" key="1">
    <source>
        <dbReference type="Pfam" id="PF07171"/>
    </source>
</evidence>
<sequence length="497" mass="55148">MKRIGIAFFYHESHSFTPMITELEQFENEAYLLGKDIIDHYRGTKTEVGGFIDYLTGSKEEIEIVPLLCASAVPSGVVTKETFEKIEKDMIGSIQDNLPLDGLLLALHGAMVVDGLPDPEEKMLENIRETIGNNIPIATTLDLHANISEKMVTYTPMHFGFKTYPHIDMYEQGLAAANAICNCLFENKQYQAAFIRLPMLLPSLNMRTETGPMKKMIDLAKEAENIKGVDNVSIFGGFPYADTASSSASLIVVGTDKKTMGEVAEKLAREYWGLKKEFLVHLPSAKEGLKIALSRRNKKPVVLADISDNPLSCGSGDTTELLRMMLRNKVDQALFGGLYDPESIKRCQEAGEGKTVELELGGKVTPEFGLPIRVEAKVITLSDGVFYNSGPFNQHLKVDLKATAHIVVDKLDIVLIGRPMSANDPEMFRHLGIDPTKKKILALKVKNHFRAAFDPLIEEVIYVDAPGVSTNNLTTLEYKNIIRPIWPLDNAIYLEGE</sequence>